<gene>
    <name evidence="2" type="ORF">BSTOLATCC_MIC49138</name>
</gene>
<dbReference type="Proteomes" id="UP001162131">
    <property type="component" value="Unassembled WGS sequence"/>
</dbReference>
<evidence type="ECO:0000313" key="2">
    <source>
        <dbReference type="EMBL" id="CAG9329505.1"/>
    </source>
</evidence>
<dbReference type="EMBL" id="CAJZBQ010000048">
    <property type="protein sequence ID" value="CAG9329505.1"/>
    <property type="molecule type" value="Genomic_DNA"/>
</dbReference>
<comment type="caution">
    <text evidence="2">The sequence shown here is derived from an EMBL/GenBank/DDBJ whole genome shotgun (WGS) entry which is preliminary data.</text>
</comment>
<organism evidence="2 3">
    <name type="scientific">Blepharisma stoltei</name>
    <dbReference type="NCBI Taxonomy" id="1481888"/>
    <lineage>
        <taxon>Eukaryota</taxon>
        <taxon>Sar</taxon>
        <taxon>Alveolata</taxon>
        <taxon>Ciliophora</taxon>
        <taxon>Postciliodesmatophora</taxon>
        <taxon>Heterotrichea</taxon>
        <taxon>Heterotrichida</taxon>
        <taxon>Blepharismidae</taxon>
        <taxon>Blepharisma</taxon>
    </lineage>
</organism>
<feature type="transmembrane region" description="Helical" evidence="1">
    <location>
        <begin position="6"/>
        <end position="27"/>
    </location>
</feature>
<proteinExistence type="predicted"/>
<reference evidence="2" key="1">
    <citation type="submission" date="2021-09" db="EMBL/GenBank/DDBJ databases">
        <authorList>
            <consortium name="AG Swart"/>
            <person name="Singh M."/>
            <person name="Singh A."/>
            <person name="Seah K."/>
            <person name="Emmerich C."/>
        </authorList>
    </citation>
    <scope>NUCLEOTIDE SEQUENCE</scope>
    <source>
        <strain evidence="2">ATCC30299</strain>
    </source>
</reference>
<keyword evidence="1" id="KW-1133">Transmembrane helix</keyword>
<protein>
    <submittedName>
        <fullName evidence="2">Uncharacterized protein</fullName>
    </submittedName>
</protein>
<keyword evidence="1" id="KW-0472">Membrane</keyword>
<sequence>MLVMLYLITQLNFSSSLGFLLVMILSIHKFMISLTNKDKTIKWRNWLQKLRENWVLTFQVMKAKILVIS</sequence>
<dbReference type="AlphaFoldDB" id="A0AAU9JT27"/>
<evidence type="ECO:0000256" key="1">
    <source>
        <dbReference type="SAM" id="Phobius"/>
    </source>
</evidence>
<name>A0AAU9JT27_9CILI</name>
<keyword evidence="1" id="KW-0812">Transmembrane</keyword>
<keyword evidence="3" id="KW-1185">Reference proteome</keyword>
<evidence type="ECO:0000313" key="3">
    <source>
        <dbReference type="Proteomes" id="UP001162131"/>
    </source>
</evidence>
<accession>A0AAU9JT27</accession>